<feature type="signal peptide" evidence="1">
    <location>
        <begin position="1"/>
        <end position="20"/>
    </location>
</feature>
<dbReference type="Proteomes" id="UP000249518">
    <property type="component" value="Unassembled WGS sequence"/>
</dbReference>
<sequence length="208" mass="24551">MKLKFAIFFLLLFVKSFSQNFEGEIVYKNVCKSNKPDWKIEYCQLITDSIQNFYYKNGSYKYSHPKNENWTIFKQKENKIYTKTKKGKIFWKYTNSYNDSIVNVTINKKVLNILGYDCDELILETISGIQKYYYNSKLSINPELYKNHKYGNLYSITLITKSIPLKTIFIIESQGLVLESTAIKLDIDIIDKKIFLIPKNIEIEDGNF</sequence>
<dbReference type="RefSeq" id="WP_112084446.1">
    <property type="nucleotide sequence ID" value="NZ_QLSV01000001.1"/>
</dbReference>
<comment type="caution">
    <text evidence="2">The sequence shown here is derived from an EMBL/GenBank/DDBJ whole genome shotgun (WGS) entry which is preliminary data.</text>
</comment>
<evidence type="ECO:0008006" key="4">
    <source>
        <dbReference type="Google" id="ProtNLM"/>
    </source>
</evidence>
<name>A0A328WXA3_9FLAO</name>
<dbReference type="AlphaFoldDB" id="A0A328WXA3"/>
<reference evidence="2 3" key="1">
    <citation type="submission" date="2018-06" db="EMBL/GenBank/DDBJ databases">
        <title>Genomic Encyclopedia of Type Strains, Phase III (KMG-III): the genomes of soil and plant-associated and newly described type strains.</title>
        <authorList>
            <person name="Whitman W."/>
        </authorList>
    </citation>
    <scope>NUCLEOTIDE SEQUENCE [LARGE SCALE GENOMIC DNA]</scope>
    <source>
        <strain evidence="2 3">CGMCC 1.12504</strain>
    </source>
</reference>
<evidence type="ECO:0000313" key="2">
    <source>
        <dbReference type="EMBL" id="RAR50842.1"/>
    </source>
</evidence>
<evidence type="ECO:0000256" key="1">
    <source>
        <dbReference type="SAM" id="SignalP"/>
    </source>
</evidence>
<protein>
    <recommendedName>
        <fullName evidence="4">Outer membrane lipoprotein carrier protein LolA</fullName>
    </recommendedName>
</protein>
<organism evidence="2 3">
    <name type="scientific">Flavobacterium lacus</name>
    <dbReference type="NCBI Taxonomy" id="1353778"/>
    <lineage>
        <taxon>Bacteria</taxon>
        <taxon>Pseudomonadati</taxon>
        <taxon>Bacteroidota</taxon>
        <taxon>Flavobacteriia</taxon>
        <taxon>Flavobacteriales</taxon>
        <taxon>Flavobacteriaceae</taxon>
        <taxon>Flavobacterium</taxon>
    </lineage>
</organism>
<gene>
    <name evidence="2" type="ORF">B0I10_1017</name>
</gene>
<evidence type="ECO:0000313" key="3">
    <source>
        <dbReference type="Proteomes" id="UP000249518"/>
    </source>
</evidence>
<proteinExistence type="predicted"/>
<feature type="chain" id="PRO_5016434638" description="Outer membrane lipoprotein carrier protein LolA" evidence="1">
    <location>
        <begin position="21"/>
        <end position="208"/>
    </location>
</feature>
<keyword evidence="1" id="KW-0732">Signal</keyword>
<keyword evidence="3" id="KW-1185">Reference proteome</keyword>
<dbReference type="OrthoDB" id="1377129at2"/>
<accession>A0A328WXA3</accession>
<dbReference type="EMBL" id="QLSV01000001">
    <property type="protein sequence ID" value="RAR50842.1"/>
    <property type="molecule type" value="Genomic_DNA"/>
</dbReference>